<dbReference type="AlphaFoldDB" id="H7ENZ5"/>
<dbReference type="PATRIC" id="fig|907348.3.peg.2683"/>
<protein>
    <submittedName>
        <fullName evidence="3">Putative DNA-binding protein</fullName>
    </submittedName>
</protein>
<keyword evidence="1 3" id="KW-0238">DNA-binding</keyword>
<evidence type="ECO:0000259" key="2">
    <source>
        <dbReference type="Pfam" id="PF18291"/>
    </source>
</evidence>
<feature type="domain" description="HU" evidence="2">
    <location>
        <begin position="2"/>
        <end position="122"/>
    </location>
</feature>
<dbReference type="Pfam" id="PF18291">
    <property type="entry name" value="HU-HIG"/>
    <property type="match status" value="1"/>
</dbReference>
<dbReference type="eggNOG" id="COG0776">
    <property type="taxonomic scope" value="Bacteria"/>
</dbReference>
<dbReference type="Proteomes" id="UP000003571">
    <property type="component" value="Unassembled WGS sequence"/>
</dbReference>
<dbReference type="Gene3D" id="4.10.520.10">
    <property type="entry name" value="IHF-like DNA-binding proteins"/>
    <property type="match status" value="1"/>
</dbReference>
<dbReference type="RefSeq" id="WP_002706291.1">
    <property type="nucleotide sequence ID" value="NZ_AGRW01000054.1"/>
</dbReference>
<dbReference type="GO" id="GO:0003677">
    <property type="term" value="F:DNA binding"/>
    <property type="evidence" value="ECO:0007669"/>
    <property type="project" value="UniProtKB-KW"/>
</dbReference>
<dbReference type="InterPro" id="IPR010992">
    <property type="entry name" value="IHF-like_DNA-bd_dom_sf"/>
</dbReference>
<dbReference type="InterPro" id="IPR041607">
    <property type="entry name" value="HU-HIG"/>
</dbReference>
<evidence type="ECO:0000313" key="4">
    <source>
        <dbReference type="Proteomes" id="UP000003571"/>
    </source>
</evidence>
<keyword evidence="4" id="KW-1185">Reference proteome</keyword>
<evidence type="ECO:0000256" key="1">
    <source>
        <dbReference type="ARBA" id="ARBA00023125"/>
    </source>
</evidence>
<accession>H7ENZ5</accession>
<sequence length="123" mass="13895">MKYRVVKRINPLNKDEAKFYAAPQYMEELTVMDLAKDISDSCTLNITDVEAVLTSLVRKLPLYLKNGFKIQLGNFGRVKLSFSSKGCEKAEDVDSSSITSKRILFTPSTELKSEIESVSFSRM</sequence>
<dbReference type="InterPro" id="IPR005902">
    <property type="entry name" value="HU_DNA-bd_put"/>
</dbReference>
<dbReference type="OrthoDB" id="9809801at2"/>
<dbReference type="EMBL" id="AGRW01000054">
    <property type="protein sequence ID" value="EIC00628.1"/>
    <property type="molecule type" value="Genomic_DNA"/>
</dbReference>
<dbReference type="STRING" id="907348.TresaDRAFT_0101"/>
<proteinExistence type="predicted"/>
<reference evidence="3 4" key="1">
    <citation type="submission" date="2011-09" db="EMBL/GenBank/DDBJ databases">
        <title>The draft genome of Treponema saccharophilum DSM 2985.</title>
        <authorList>
            <consortium name="US DOE Joint Genome Institute (JGI-PGF)"/>
            <person name="Lucas S."/>
            <person name="Copeland A."/>
            <person name="Lapidus A."/>
            <person name="Glavina del Rio T."/>
            <person name="Dalin E."/>
            <person name="Tice H."/>
            <person name="Bruce D."/>
            <person name="Goodwin L."/>
            <person name="Pitluck S."/>
            <person name="Peters L."/>
            <person name="Kyrpides N."/>
            <person name="Mavromatis K."/>
            <person name="Ivanova N."/>
            <person name="Markowitz V."/>
            <person name="Cheng J.-F."/>
            <person name="Hugenholtz P."/>
            <person name="Woyke T."/>
            <person name="Wu D."/>
            <person name="Gronow S."/>
            <person name="Wellnitz S."/>
            <person name="Brambilla E."/>
            <person name="Klenk H.-P."/>
            <person name="Eisen J.A."/>
        </authorList>
    </citation>
    <scope>NUCLEOTIDE SEQUENCE [LARGE SCALE GENOMIC DNA]</scope>
    <source>
        <strain evidence="3 4">DSM 2985</strain>
    </source>
</reference>
<evidence type="ECO:0000313" key="3">
    <source>
        <dbReference type="EMBL" id="EIC00628.1"/>
    </source>
</evidence>
<dbReference type="SUPFAM" id="SSF47729">
    <property type="entry name" value="IHF-like DNA-binding proteins"/>
    <property type="match status" value="1"/>
</dbReference>
<dbReference type="NCBIfam" id="TIGR01201">
    <property type="entry name" value="HU_rel"/>
    <property type="match status" value="1"/>
</dbReference>
<organism evidence="3 4">
    <name type="scientific">Treponema saccharophilum DSM 2985</name>
    <dbReference type="NCBI Taxonomy" id="907348"/>
    <lineage>
        <taxon>Bacteria</taxon>
        <taxon>Pseudomonadati</taxon>
        <taxon>Spirochaetota</taxon>
        <taxon>Spirochaetia</taxon>
        <taxon>Spirochaetales</taxon>
        <taxon>Treponemataceae</taxon>
        <taxon>Treponema</taxon>
    </lineage>
</organism>
<gene>
    <name evidence="3" type="ORF">TresaDRAFT_0101</name>
</gene>
<comment type="caution">
    <text evidence="3">The sequence shown here is derived from an EMBL/GenBank/DDBJ whole genome shotgun (WGS) entry which is preliminary data.</text>
</comment>
<name>H7ENZ5_9SPIR</name>